<name>D3PWZ2_STANL</name>
<keyword evidence="2" id="KW-1185">Reference proteome</keyword>
<dbReference type="PANTHER" id="PTHR47691">
    <property type="entry name" value="REGULATOR-RELATED"/>
    <property type="match status" value="1"/>
</dbReference>
<dbReference type="AlphaFoldDB" id="D3PWZ2"/>
<dbReference type="Proteomes" id="UP000000844">
    <property type="component" value="Chromosome"/>
</dbReference>
<dbReference type="Gene3D" id="1.25.40.10">
    <property type="entry name" value="Tetratricopeptide repeat domain"/>
    <property type="match status" value="2"/>
</dbReference>
<dbReference type="SUPFAM" id="SSF48452">
    <property type="entry name" value="TPR-like"/>
    <property type="match status" value="2"/>
</dbReference>
<accession>D3PWZ2</accession>
<dbReference type="Gene3D" id="3.40.50.300">
    <property type="entry name" value="P-loop containing nucleotide triphosphate hydrolases"/>
    <property type="match status" value="1"/>
</dbReference>
<gene>
    <name evidence="1" type="ordered locus">Snas_5586</name>
</gene>
<dbReference type="eggNOG" id="COG1474">
    <property type="taxonomic scope" value="Bacteria"/>
</dbReference>
<dbReference type="PRINTS" id="PR00364">
    <property type="entry name" value="DISEASERSIST"/>
</dbReference>
<sequence>MDPVSSFFVTRWATTATDRAARRFSEAIRGTEVQRALVTAVKNAIPKAAARLHPDDDSLAGHVADCLWERDSHALPLVDGTALIDLADAVAPWVDEVYTPVGETPDAGPEPSLLARLLREEIIAAVRAEATAGDRVLHALWSDYQNESILRRVARPRATEPGRLDWGRLPLPGTFVGRREQLETLADMRSESGLGLIVSVGGFGGIGKTALASWFAASVRCSYPDGCVFVDFQSYPSPDQAVSSYAALGMLLEHLFGLEAATVARMDLAARGAEWQRRVAGKRMIFVWDNVSSIDQVEPLLVRDPDCLTLITSRERFHCAGSRTLDLDVLDHDAAVAMFVAVAGPRLAADEAAVSRVVTACGHMPVLIGLKAADIACGTGSLDRIEVQLNNLPSAHTKAGLYARIDSSYAALTAEQQAAYRLLGKHPGRYLTVGTTTIVLSRLIGRSVTVAEAVALLDGLVAHRLAEPMVTDPPASIAEQLAYTAHDILLDHAAGLPAATGEPEILSTVCDYYADRLAHYDFVGDLAWFRTERSALVAALTSPAARPHATLNLAQLMLTNDNIGLAIDILRELLDGFVATGDSRGEVNTLQTLGQAVLVTGDHEGARDLFTKAGHLAEEHGFRDCAAHAYLGLAQVKALNDSPVGIADMFERALDIFVDLDDVTNATNALAGMAQVAMLQQDFDAARSIFVEIEDTSEVRAYGMGVALGVLGQAHVAYLDGDNDEAIRLYQRGEEASESVGYRFGVGMARECLGEIAAETGDVEGAIAHFRGALTVYVEIGSPSQHEVREALRNLGVPAEPPD</sequence>
<reference evidence="1 2" key="1">
    <citation type="journal article" date="2009" name="Stand. Genomic Sci.">
        <title>Complete genome sequence of Stackebrandtia nassauensis type strain (LLR-40K-21).</title>
        <authorList>
            <person name="Munk C."/>
            <person name="Lapidus A."/>
            <person name="Copeland A."/>
            <person name="Jando M."/>
            <person name="Mayilraj S."/>
            <person name="Glavina Del Rio T."/>
            <person name="Nolan M."/>
            <person name="Chen F."/>
            <person name="Lucas S."/>
            <person name="Tice H."/>
            <person name="Cheng J.F."/>
            <person name="Han C."/>
            <person name="Detter J.C."/>
            <person name="Bruce D."/>
            <person name="Goodwin L."/>
            <person name="Chain P."/>
            <person name="Pitluck S."/>
            <person name="Goker M."/>
            <person name="Ovchinikova G."/>
            <person name="Pati A."/>
            <person name="Ivanova N."/>
            <person name="Mavromatis K."/>
            <person name="Chen A."/>
            <person name="Palaniappan K."/>
            <person name="Land M."/>
            <person name="Hauser L."/>
            <person name="Chang Y.J."/>
            <person name="Jeffries C.D."/>
            <person name="Bristow J."/>
            <person name="Eisen J.A."/>
            <person name="Markowitz V."/>
            <person name="Hugenholtz P."/>
            <person name="Kyrpides N.C."/>
            <person name="Klenk H.P."/>
        </authorList>
    </citation>
    <scope>NUCLEOTIDE SEQUENCE [LARGE SCALE GENOMIC DNA]</scope>
    <source>
        <strain evidence="2">DSM 44728 / CIP 108903 / NRRL B-16338 / NBRC 102104 / LLR-40K-21</strain>
    </source>
</reference>
<dbReference type="OrthoDB" id="134501at2"/>
<protein>
    <recommendedName>
        <fullName evidence="3">NB-ARC domain protein</fullName>
    </recommendedName>
</protein>
<organism evidence="1 2">
    <name type="scientific">Stackebrandtia nassauensis (strain DSM 44728 / CIP 108903 / NRRL B-16338 / NBRC 102104 / LLR-40K-21)</name>
    <dbReference type="NCBI Taxonomy" id="446470"/>
    <lineage>
        <taxon>Bacteria</taxon>
        <taxon>Bacillati</taxon>
        <taxon>Actinomycetota</taxon>
        <taxon>Actinomycetes</taxon>
        <taxon>Glycomycetales</taxon>
        <taxon>Glycomycetaceae</taxon>
        <taxon>Stackebrandtia</taxon>
    </lineage>
</organism>
<evidence type="ECO:0008006" key="3">
    <source>
        <dbReference type="Google" id="ProtNLM"/>
    </source>
</evidence>
<dbReference type="InterPro" id="IPR011990">
    <property type="entry name" value="TPR-like_helical_dom_sf"/>
</dbReference>
<evidence type="ECO:0000313" key="1">
    <source>
        <dbReference type="EMBL" id="ADD45216.1"/>
    </source>
</evidence>
<evidence type="ECO:0000313" key="2">
    <source>
        <dbReference type="Proteomes" id="UP000000844"/>
    </source>
</evidence>
<dbReference type="EMBL" id="CP001778">
    <property type="protein sequence ID" value="ADD45216.1"/>
    <property type="molecule type" value="Genomic_DNA"/>
</dbReference>
<dbReference type="KEGG" id="sna:Snas_5586"/>
<dbReference type="RefSeq" id="WP_013020787.1">
    <property type="nucleotide sequence ID" value="NC_013947.1"/>
</dbReference>
<dbReference type="HOGENOM" id="CLU_350510_0_0_11"/>
<dbReference type="STRING" id="446470.Snas_5586"/>
<proteinExistence type="predicted"/>
<dbReference type="eggNOG" id="COG0457">
    <property type="taxonomic scope" value="Bacteria"/>
</dbReference>
<dbReference type="SUPFAM" id="SSF52540">
    <property type="entry name" value="P-loop containing nucleoside triphosphate hydrolases"/>
    <property type="match status" value="1"/>
</dbReference>
<dbReference type="InterPro" id="IPR027417">
    <property type="entry name" value="P-loop_NTPase"/>
</dbReference>
<dbReference type="PANTHER" id="PTHR47691:SF3">
    <property type="entry name" value="HTH-TYPE TRANSCRIPTIONAL REGULATOR RV0890C-RELATED"/>
    <property type="match status" value="1"/>
</dbReference>